<dbReference type="Gene3D" id="3.40.50.300">
    <property type="entry name" value="P-loop containing nucleotide triphosphate hydrolases"/>
    <property type="match status" value="1"/>
</dbReference>
<feature type="region of interest" description="Disordered" evidence="5">
    <location>
        <begin position="101"/>
        <end position="175"/>
    </location>
</feature>
<keyword evidence="1" id="KW-0963">Cytoplasm</keyword>
<dbReference type="InterPro" id="IPR043358">
    <property type="entry name" value="GNL1-like"/>
</dbReference>
<keyword evidence="2" id="KW-0547">Nucleotide-binding</keyword>
<organism evidence="6 7">
    <name type="scientific">Trypanosoma conorhini</name>
    <dbReference type="NCBI Taxonomy" id="83891"/>
    <lineage>
        <taxon>Eukaryota</taxon>
        <taxon>Discoba</taxon>
        <taxon>Euglenozoa</taxon>
        <taxon>Kinetoplastea</taxon>
        <taxon>Metakinetoplastina</taxon>
        <taxon>Trypanosomatida</taxon>
        <taxon>Trypanosomatidae</taxon>
        <taxon>Trypanosoma</taxon>
    </lineage>
</organism>
<reference evidence="6 7" key="1">
    <citation type="journal article" date="2018" name="BMC Genomics">
        <title>Genomic comparison of Trypanosoma conorhini and Trypanosoma rangeli to Trypanosoma cruzi strains of high and low virulence.</title>
        <authorList>
            <person name="Bradwell K.R."/>
            <person name="Koparde V.N."/>
            <person name="Matveyev A.V."/>
            <person name="Serrano M.G."/>
            <person name="Alves J.M."/>
            <person name="Parikh H."/>
            <person name="Huang B."/>
            <person name="Lee V."/>
            <person name="Espinosa-Alvarez O."/>
            <person name="Ortiz P.A."/>
            <person name="Costa-Martins A.G."/>
            <person name="Teixeira M.M."/>
            <person name="Buck G.A."/>
        </authorList>
    </citation>
    <scope>NUCLEOTIDE SEQUENCE [LARGE SCALE GENOMIC DNA]</scope>
    <source>
        <strain evidence="6 7">025E</strain>
    </source>
</reference>
<dbReference type="GO" id="GO:0003924">
    <property type="term" value="F:GTPase activity"/>
    <property type="evidence" value="ECO:0007669"/>
    <property type="project" value="InterPro"/>
</dbReference>
<protein>
    <submittedName>
        <fullName evidence="6">GTP-binding protein</fullName>
    </submittedName>
</protein>
<sequence length="175" mass="19030">MTPYEKNLEVWRQLWRVVERADVVLMILDARNPLVFRCADFEAYVRGTRGAAGRPKEIIFLLNKSDLLTEGQRGAWAAYFTERGESFIFFSAAPAAKATAAATTTTTTTGEPDDDGGAGRRQHRRRGRGACGWREGHARGGQQRSQTAASPQREAAAPQKVAAGPGGSGEPVRAR</sequence>
<name>A0A422Q9T6_9TRYP</name>
<dbReference type="OrthoDB" id="61815at2759"/>
<dbReference type="Proteomes" id="UP000284403">
    <property type="component" value="Unassembled WGS sequence"/>
</dbReference>
<dbReference type="EMBL" id="MKKU01000030">
    <property type="protein sequence ID" value="RNF26709.1"/>
    <property type="molecule type" value="Genomic_DNA"/>
</dbReference>
<gene>
    <name evidence="6" type="ORF">Tco025E_01034</name>
</gene>
<dbReference type="GeneID" id="40314645"/>
<evidence type="ECO:0000256" key="1">
    <source>
        <dbReference type="ARBA" id="ARBA00022490"/>
    </source>
</evidence>
<evidence type="ECO:0000256" key="2">
    <source>
        <dbReference type="ARBA" id="ARBA00022741"/>
    </source>
</evidence>
<evidence type="ECO:0000256" key="3">
    <source>
        <dbReference type="ARBA" id="ARBA00022801"/>
    </source>
</evidence>
<dbReference type="GO" id="GO:0005829">
    <property type="term" value="C:cytosol"/>
    <property type="evidence" value="ECO:0007669"/>
    <property type="project" value="TreeGrafter"/>
</dbReference>
<dbReference type="SUPFAM" id="SSF52540">
    <property type="entry name" value="P-loop containing nucleoside triphosphate hydrolases"/>
    <property type="match status" value="1"/>
</dbReference>
<comment type="caution">
    <text evidence="6">The sequence shown here is derived from an EMBL/GenBank/DDBJ whole genome shotgun (WGS) entry which is preliminary data.</text>
</comment>
<proteinExistence type="predicted"/>
<dbReference type="PANTHER" id="PTHR45709:SF2">
    <property type="entry name" value="LARGE SUBUNIT GTPASE 1 HOMOLOG"/>
    <property type="match status" value="1"/>
</dbReference>
<dbReference type="PANTHER" id="PTHR45709">
    <property type="entry name" value="LARGE SUBUNIT GTPASE 1 HOMOLOG-RELATED"/>
    <property type="match status" value="1"/>
</dbReference>
<keyword evidence="4" id="KW-0342">GTP-binding</keyword>
<dbReference type="InterPro" id="IPR027417">
    <property type="entry name" value="P-loop_NTPase"/>
</dbReference>
<evidence type="ECO:0000313" key="6">
    <source>
        <dbReference type="EMBL" id="RNF26709.1"/>
    </source>
</evidence>
<keyword evidence="7" id="KW-1185">Reference proteome</keyword>
<evidence type="ECO:0000256" key="5">
    <source>
        <dbReference type="SAM" id="MobiDB-lite"/>
    </source>
</evidence>
<evidence type="ECO:0000313" key="7">
    <source>
        <dbReference type="Proteomes" id="UP000284403"/>
    </source>
</evidence>
<evidence type="ECO:0000256" key="4">
    <source>
        <dbReference type="ARBA" id="ARBA00023134"/>
    </source>
</evidence>
<dbReference type="AlphaFoldDB" id="A0A422Q9T6"/>
<dbReference type="GO" id="GO:0005525">
    <property type="term" value="F:GTP binding"/>
    <property type="evidence" value="ECO:0007669"/>
    <property type="project" value="UniProtKB-KW"/>
</dbReference>
<keyword evidence="3" id="KW-0378">Hydrolase</keyword>
<accession>A0A422Q9T6</accession>
<dbReference type="RefSeq" id="XP_029231915.1">
    <property type="nucleotide sequence ID" value="XM_029367972.1"/>
</dbReference>